<comment type="catalytic activity">
    <reaction evidence="7">
        <text>(6S)-5-methyl-5,6,7,8-tetrahydrofolate + NAD(+) = (6R)-5,10-methylene-5,6,7,8-tetrahydrofolate + NADH + H(+)</text>
        <dbReference type="Rhea" id="RHEA:19821"/>
        <dbReference type="ChEBI" id="CHEBI:15378"/>
        <dbReference type="ChEBI" id="CHEBI:15636"/>
        <dbReference type="ChEBI" id="CHEBI:18608"/>
        <dbReference type="ChEBI" id="CHEBI:57540"/>
        <dbReference type="ChEBI" id="CHEBI:57945"/>
        <dbReference type="EC" id="1.5.1.54"/>
    </reaction>
    <physiologicalReaction direction="right-to-left" evidence="7">
        <dbReference type="Rhea" id="RHEA:19823"/>
    </physiologicalReaction>
</comment>
<comment type="pathway">
    <text evidence="2 8">One-carbon metabolism; tetrahydrofolate interconversion.</text>
</comment>
<proteinExistence type="inferred from homology"/>
<evidence type="ECO:0000313" key="10">
    <source>
        <dbReference type="Proteomes" id="UP001235133"/>
    </source>
</evidence>
<protein>
    <recommendedName>
        <fullName evidence="8">Methylenetetrahydrofolate reductase</fullName>
    </recommendedName>
</protein>
<dbReference type="EMBL" id="JAVFWO010000004">
    <property type="protein sequence ID" value="MDQ7879431.1"/>
    <property type="molecule type" value="Genomic_DNA"/>
</dbReference>
<dbReference type="PANTHER" id="PTHR45754">
    <property type="entry name" value="METHYLENETETRAHYDROFOLATE REDUCTASE"/>
    <property type="match status" value="1"/>
</dbReference>
<evidence type="ECO:0000256" key="2">
    <source>
        <dbReference type="ARBA" id="ARBA00004777"/>
    </source>
</evidence>
<dbReference type="GO" id="GO:0004489">
    <property type="term" value="F:methylenetetrahydrofolate reductase [NAD(P)H] activity"/>
    <property type="evidence" value="ECO:0007669"/>
    <property type="project" value="UniProtKB-EC"/>
</dbReference>
<dbReference type="InterPro" id="IPR003171">
    <property type="entry name" value="Mehydrof_redctse-like"/>
</dbReference>
<evidence type="ECO:0000313" key="9">
    <source>
        <dbReference type="EMBL" id="MDQ7879431.1"/>
    </source>
</evidence>
<keyword evidence="10" id="KW-1185">Reference proteome</keyword>
<evidence type="ECO:0000256" key="3">
    <source>
        <dbReference type="ARBA" id="ARBA00006743"/>
    </source>
</evidence>
<keyword evidence="5 8" id="KW-0274">FAD</keyword>
<dbReference type="SUPFAM" id="SSF51730">
    <property type="entry name" value="FAD-linked oxidoreductase"/>
    <property type="match status" value="1"/>
</dbReference>
<organism evidence="9 10">
    <name type="scientific">Microbacterium psychrotolerans</name>
    <dbReference type="NCBI Taxonomy" id="3068321"/>
    <lineage>
        <taxon>Bacteria</taxon>
        <taxon>Bacillati</taxon>
        <taxon>Actinomycetota</taxon>
        <taxon>Actinomycetes</taxon>
        <taxon>Micrococcales</taxon>
        <taxon>Microbacteriaceae</taxon>
        <taxon>Microbacterium</taxon>
    </lineage>
</organism>
<keyword evidence="6 8" id="KW-0560">Oxidoreductase</keyword>
<dbReference type="RefSeq" id="WP_308869056.1">
    <property type="nucleotide sequence ID" value="NZ_JAVFWO010000004.1"/>
</dbReference>
<dbReference type="Gene3D" id="3.20.20.220">
    <property type="match status" value="1"/>
</dbReference>
<evidence type="ECO:0000256" key="4">
    <source>
        <dbReference type="ARBA" id="ARBA00022630"/>
    </source>
</evidence>
<name>A0ABU0Z6F8_9MICO</name>
<dbReference type="InterPro" id="IPR029041">
    <property type="entry name" value="FAD-linked_oxidoreductase-like"/>
</dbReference>
<dbReference type="Proteomes" id="UP001235133">
    <property type="component" value="Unassembled WGS sequence"/>
</dbReference>
<gene>
    <name evidence="9" type="ORF">Q9R08_15675</name>
</gene>
<keyword evidence="4 8" id="KW-0285">Flavoprotein</keyword>
<evidence type="ECO:0000256" key="1">
    <source>
        <dbReference type="ARBA" id="ARBA00001974"/>
    </source>
</evidence>
<comment type="similarity">
    <text evidence="3 8">Belongs to the methylenetetrahydrofolate reductase family.</text>
</comment>
<dbReference type="PANTHER" id="PTHR45754:SF3">
    <property type="entry name" value="METHYLENETETRAHYDROFOLATE REDUCTASE (NADPH)"/>
    <property type="match status" value="1"/>
</dbReference>
<sequence>MAHATPASPSAAALVDGFSLEMTGKDIGGLEEARDTIPQGTKVNVTFLGNEDLEMRVAAAKAVKEMGFVPVPHLSARRLRSQDELEEFLGRLQEVGATEHVFAVGGDPAEPEGPYPDALTVIRSGVLQKFGVREVSIAGYPEGHPDIPDDVLWRHLDEKALTLAQEGLDAVVLTQFAFDTDPVMTWIGQVRDRGIDAQIRIGTPGPAGIKRLLGFARRFGIGANAMIVKKYGFSLTNLMGTAGPDRFVSDLAERLDSAPQPTGAPMETATAGTDSATGYGDVKLHFYTFGGLLATSNWAREFVAAQAHGARR</sequence>
<comment type="caution">
    <text evidence="9">The sequence shown here is derived from an EMBL/GenBank/DDBJ whole genome shotgun (WGS) entry which is preliminary data.</text>
</comment>
<dbReference type="Pfam" id="PF02219">
    <property type="entry name" value="MTHFR"/>
    <property type="match status" value="1"/>
</dbReference>
<reference evidence="9 10" key="1">
    <citation type="submission" date="2023-08" db="EMBL/GenBank/DDBJ databases">
        <title>Microbacterium psychrotolerans sp. nov., a psychrotolerant bacterium isolated from soil in Heilongjiang Province, China.</title>
        <authorList>
            <person name="An P."/>
            <person name="Zhao D."/>
            <person name="Xiang H."/>
        </authorList>
    </citation>
    <scope>NUCLEOTIDE SEQUENCE [LARGE SCALE GENOMIC DNA]</scope>
    <source>
        <strain evidence="9 10">QXD-8</strain>
    </source>
</reference>
<accession>A0ABU0Z6F8</accession>
<evidence type="ECO:0000256" key="5">
    <source>
        <dbReference type="ARBA" id="ARBA00022827"/>
    </source>
</evidence>
<evidence type="ECO:0000256" key="8">
    <source>
        <dbReference type="RuleBase" id="RU003862"/>
    </source>
</evidence>
<comment type="cofactor">
    <cofactor evidence="1 8">
        <name>FAD</name>
        <dbReference type="ChEBI" id="CHEBI:57692"/>
    </cofactor>
</comment>
<evidence type="ECO:0000256" key="7">
    <source>
        <dbReference type="ARBA" id="ARBA00048628"/>
    </source>
</evidence>
<evidence type="ECO:0000256" key="6">
    <source>
        <dbReference type="ARBA" id="ARBA00023002"/>
    </source>
</evidence>